<dbReference type="PANTHER" id="PTHR37299">
    <property type="entry name" value="TRANSCRIPTIONAL REGULATOR-RELATED"/>
    <property type="match status" value="1"/>
</dbReference>
<gene>
    <name evidence="2" type="ORF">HNQ92_002153</name>
</gene>
<protein>
    <submittedName>
        <fullName evidence="2">DNA-binding LytR/AlgR family response regulator</fullName>
    </submittedName>
</protein>
<dbReference type="GO" id="GO:0003677">
    <property type="term" value="F:DNA binding"/>
    <property type="evidence" value="ECO:0007669"/>
    <property type="project" value="UniProtKB-KW"/>
</dbReference>
<keyword evidence="3" id="KW-1185">Reference proteome</keyword>
<accession>A0A840TVM7</accession>
<dbReference type="SMART" id="SM00850">
    <property type="entry name" value="LytTR"/>
    <property type="match status" value="1"/>
</dbReference>
<dbReference type="PROSITE" id="PS50930">
    <property type="entry name" value="HTH_LYTTR"/>
    <property type="match status" value="1"/>
</dbReference>
<feature type="domain" description="HTH LytTR-type" evidence="1">
    <location>
        <begin position="24"/>
        <end position="106"/>
    </location>
</feature>
<dbReference type="EMBL" id="JACHGF010000003">
    <property type="protein sequence ID" value="MBB5284010.1"/>
    <property type="molecule type" value="Genomic_DNA"/>
</dbReference>
<evidence type="ECO:0000313" key="2">
    <source>
        <dbReference type="EMBL" id="MBB5284010.1"/>
    </source>
</evidence>
<dbReference type="Pfam" id="PF04397">
    <property type="entry name" value="LytTR"/>
    <property type="match status" value="1"/>
</dbReference>
<dbReference type="Gene3D" id="2.40.50.1020">
    <property type="entry name" value="LytTr DNA-binding domain"/>
    <property type="match status" value="1"/>
</dbReference>
<dbReference type="PANTHER" id="PTHR37299:SF1">
    <property type="entry name" value="STAGE 0 SPORULATION PROTEIN A HOMOLOG"/>
    <property type="match status" value="1"/>
</dbReference>
<evidence type="ECO:0000313" key="3">
    <source>
        <dbReference type="Proteomes" id="UP000557307"/>
    </source>
</evidence>
<comment type="caution">
    <text evidence="2">The sequence shown here is derived from an EMBL/GenBank/DDBJ whole genome shotgun (WGS) entry which is preliminary data.</text>
</comment>
<name>A0A840TVM7_9BACT</name>
<dbReference type="AlphaFoldDB" id="A0A840TVM7"/>
<dbReference type="GO" id="GO:0000156">
    <property type="term" value="F:phosphorelay response regulator activity"/>
    <property type="evidence" value="ECO:0007669"/>
    <property type="project" value="InterPro"/>
</dbReference>
<dbReference type="InterPro" id="IPR007492">
    <property type="entry name" value="LytTR_DNA-bd_dom"/>
</dbReference>
<evidence type="ECO:0000259" key="1">
    <source>
        <dbReference type="PROSITE" id="PS50930"/>
    </source>
</evidence>
<sequence length="109" mass="12370">MNMLVRINRNHALHPAQVVLLEGRSNYTLIHFVGGRQVLSSYSLKVYEQALADAGFLRAHKSYLINPLCIRDLSRHVGGLRLLLSNGMQIEIARRRFGLVRNFLMRAAA</sequence>
<reference evidence="2 3" key="1">
    <citation type="submission" date="2020-08" db="EMBL/GenBank/DDBJ databases">
        <title>Genomic Encyclopedia of Type Strains, Phase IV (KMG-IV): sequencing the most valuable type-strain genomes for metagenomic binning, comparative biology and taxonomic classification.</title>
        <authorList>
            <person name="Goeker M."/>
        </authorList>
    </citation>
    <scope>NUCLEOTIDE SEQUENCE [LARGE SCALE GENOMIC DNA]</scope>
    <source>
        <strain evidence="2 3">DSM 105074</strain>
    </source>
</reference>
<dbReference type="InterPro" id="IPR046947">
    <property type="entry name" value="LytR-like"/>
</dbReference>
<organism evidence="2 3">
    <name type="scientific">Rhabdobacter roseus</name>
    <dbReference type="NCBI Taxonomy" id="1655419"/>
    <lineage>
        <taxon>Bacteria</taxon>
        <taxon>Pseudomonadati</taxon>
        <taxon>Bacteroidota</taxon>
        <taxon>Cytophagia</taxon>
        <taxon>Cytophagales</taxon>
        <taxon>Cytophagaceae</taxon>
        <taxon>Rhabdobacter</taxon>
    </lineage>
</organism>
<proteinExistence type="predicted"/>
<dbReference type="RefSeq" id="WP_184173985.1">
    <property type="nucleotide sequence ID" value="NZ_JACHGF010000003.1"/>
</dbReference>
<dbReference type="Proteomes" id="UP000557307">
    <property type="component" value="Unassembled WGS sequence"/>
</dbReference>
<keyword evidence="2" id="KW-0238">DNA-binding</keyword>